<feature type="region of interest" description="Disordered" evidence="1">
    <location>
        <begin position="1"/>
        <end position="32"/>
    </location>
</feature>
<name>B8CK53_SHEPW</name>
<accession>B8CK53</accession>
<evidence type="ECO:0000256" key="1">
    <source>
        <dbReference type="SAM" id="MobiDB-lite"/>
    </source>
</evidence>
<gene>
    <name evidence="2" type="ordered locus">swp_0951</name>
</gene>
<organism evidence="2 3">
    <name type="scientific">Shewanella piezotolerans (strain WP3 / JCM 13877)</name>
    <dbReference type="NCBI Taxonomy" id="225849"/>
    <lineage>
        <taxon>Bacteria</taxon>
        <taxon>Pseudomonadati</taxon>
        <taxon>Pseudomonadota</taxon>
        <taxon>Gammaproteobacteria</taxon>
        <taxon>Alteromonadales</taxon>
        <taxon>Shewanellaceae</taxon>
        <taxon>Shewanella</taxon>
    </lineage>
</organism>
<dbReference type="KEGG" id="swp:swp_0951"/>
<dbReference type="HOGENOM" id="CLU_3391293_0_0_6"/>
<keyword evidence="3" id="KW-1185">Reference proteome</keyword>
<reference evidence="2 3" key="1">
    <citation type="journal article" date="2008" name="PLoS ONE">
        <title>Environmental adaptation: genomic analysis of the piezotolerant and psychrotolerant deep-sea iron reducing bacterium Shewanella piezotolerans WP3.</title>
        <authorList>
            <person name="Wang F."/>
            <person name="Wang J."/>
            <person name="Jian H."/>
            <person name="Zhang B."/>
            <person name="Li S."/>
            <person name="Wang F."/>
            <person name="Zeng X."/>
            <person name="Gao L."/>
            <person name="Bartlett D.H."/>
            <person name="Yu J."/>
            <person name="Hu S."/>
            <person name="Xiao X."/>
        </authorList>
    </citation>
    <scope>NUCLEOTIDE SEQUENCE [LARGE SCALE GENOMIC DNA]</scope>
    <source>
        <strain evidence="3">WP3 / JCM 13877</strain>
    </source>
</reference>
<evidence type="ECO:0000313" key="2">
    <source>
        <dbReference type="EMBL" id="ACJ27755.1"/>
    </source>
</evidence>
<protein>
    <submittedName>
        <fullName evidence="2">Uncharacterized protein</fullName>
    </submittedName>
</protein>
<dbReference type="Proteomes" id="UP000000753">
    <property type="component" value="Chromosome"/>
</dbReference>
<proteinExistence type="predicted"/>
<sequence>MQLTQQMSGDIKRKHFDLEHNKEWLAPNQYHD</sequence>
<dbReference type="AlphaFoldDB" id="B8CK53"/>
<dbReference type="EMBL" id="CP000472">
    <property type="protein sequence ID" value="ACJ27755.1"/>
    <property type="molecule type" value="Genomic_DNA"/>
</dbReference>
<evidence type="ECO:0000313" key="3">
    <source>
        <dbReference type="Proteomes" id="UP000000753"/>
    </source>
</evidence>